<organism evidence="2 3">
    <name type="scientific">Ectobacillus ponti</name>
    <dbReference type="NCBI Taxonomy" id="2961894"/>
    <lineage>
        <taxon>Bacteria</taxon>
        <taxon>Bacillati</taxon>
        <taxon>Bacillota</taxon>
        <taxon>Bacilli</taxon>
        <taxon>Bacillales</taxon>
        <taxon>Bacillaceae</taxon>
        <taxon>Ectobacillus</taxon>
    </lineage>
</organism>
<accession>A0AA41X3I4</accession>
<feature type="chain" id="PRO_5041383916" evidence="1">
    <location>
        <begin position="22"/>
        <end position="162"/>
    </location>
</feature>
<dbReference type="RefSeq" id="WP_254757962.1">
    <property type="nucleotide sequence ID" value="NZ_JANCLT010000002.1"/>
</dbReference>
<protein>
    <submittedName>
        <fullName evidence="2">Uncharacterized protein</fullName>
    </submittedName>
</protein>
<sequence>MMAISGKVLALLLAGTFGASALTYTGSVNRDLAKQDFTELQSRIILTADEAKTKIDLANTRIANQNKKYTDLVAQSTPLSFTYTQNNTDRLSITIKNDNNIDITVSYVNRTSPGAPIPPVTVPKNGGTVAVSRSKSGSGSNAYTPIYTFTYQLNNKTITIDM</sequence>
<gene>
    <name evidence="2" type="ORF">NK662_05850</name>
</gene>
<dbReference type="EMBL" id="JANCLT010000002">
    <property type="protein sequence ID" value="MCP8968062.1"/>
    <property type="molecule type" value="Genomic_DNA"/>
</dbReference>
<dbReference type="AlphaFoldDB" id="A0AA41X3I4"/>
<evidence type="ECO:0000313" key="2">
    <source>
        <dbReference type="EMBL" id="MCP8968062.1"/>
    </source>
</evidence>
<evidence type="ECO:0000313" key="3">
    <source>
        <dbReference type="Proteomes" id="UP001156102"/>
    </source>
</evidence>
<comment type="caution">
    <text evidence="2">The sequence shown here is derived from an EMBL/GenBank/DDBJ whole genome shotgun (WGS) entry which is preliminary data.</text>
</comment>
<evidence type="ECO:0000256" key="1">
    <source>
        <dbReference type="SAM" id="SignalP"/>
    </source>
</evidence>
<name>A0AA41X3I4_9BACI</name>
<reference evidence="2" key="1">
    <citation type="submission" date="2022-07" db="EMBL/GenBank/DDBJ databases">
        <authorList>
            <person name="Li W.-J."/>
            <person name="Deng Q.-Q."/>
        </authorList>
    </citation>
    <scope>NUCLEOTIDE SEQUENCE</scope>
    <source>
        <strain evidence="2">SYSU M60031</strain>
    </source>
</reference>
<keyword evidence="3" id="KW-1185">Reference proteome</keyword>
<proteinExistence type="predicted"/>
<keyword evidence="1" id="KW-0732">Signal</keyword>
<feature type="signal peptide" evidence="1">
    <location>
        <begin position="1"/>
        <end position="21"/>
    </location>
</feature>
<dbReference type="Proteomes" id="UP001156102">
    <property type="component" value="Unassembled WGS sequence"/>
</dbReference>